<comment type="caution">
    <text evidence="2">The sequence shown here is derived from an EMBL/GenBank/DDBJ whole genome shotgun (WGS) entry which is preliminary data.</text>
</comment>
<name>A0A1A6BIA5_MYCGO</name>
<reference evidence="2 3" key="1">
    <citation type="submission" date="2016-06" db="EMBL/GenBank/DDBJ databases">
        <authorList>
            <person name="Kjaerup R.B."/>
            <person name="Dalgaard T.S."/>
            <person name="Juul-Madsen H.R."/>
        </authorList>
    </citation>
    <scope>NUCLEOTIDE SEQUENCE [LARGE SCALE GENOMIC DNA]</scope>
    <source>
        <strain evidence="2 3">1245752.6</strain>
    </source>
</reference>
<dbReference type="InterPro" id="IPR058714">
    <property type="entry name" value="LpqS"/>
</dbReference>
<gene>
    <name evidence="2" type="ORF">A9W98_16795</name>
</gene>
<evidence type="ECO:0000313" key="2">
    <source>
        <dbReference type="EMBL" id="OBS02063.1"/>
    </source>
</evidence>
<dbReference type="Pfam" id="PF26327">
    <property type="entry name" value="LpqS"/>
    <property type="match status" value="1"/>
</dbReference>
<organism evidence="2 3">
    <name type="scientific">Mycobacterium gordonae</name>
    <dbReference type="NCBI Taxonomy" id="1778"/>
    <lineage>
        <taxon>Bacteria</taxon>
        <taxon>Bacillati</taxon>
        <taxon>Actinomycetota</taxon>
        <taxon>Actinomycetes</taxon>
        <taxon>Mycobacteriales</taxon>
        <taxon>Mycobacteriaceae</taxon>
        <taxon>Mycobacterium</taxon>
    </lineage>
</organism>
<dbReference type="Proteomes" id="UP000093757">
    <property type="component" value="Unassembled WGS sequence"/>
</dbReference>
<evidence type="ECO:0000313" key="3">
    <source>
        <dbReference type="Proteomes" id="UP000093757"/>
    </source>
</evidence>
<feature type="region of interest" description="Disordered" evidence="1">
    <location>
        <begin position="1"/>
        <end position="21"/>
    </location>
</feature>
<dbReference type="EMBL" id="MAEM01000226">
    <property type="protein sequence ID" value="OBS02063.1"/>
    <property type="molecule type" value="Genomic_DNA"/>
</dbReference>
<protein>
    <submittedName>
        <fullName evidence="2">Uncharacterized protein</fullName>
    </submittedName>
</protein>
<evidence type="ECO:0000256" key="1">
    <source>
        <dbReference type="SAM" id="MobiDB-lite"/>
    </source>
</evidence>
<dbReference type="AlphaFoldDB" id="A0A1A6BIA5"/>
<sequence>MRCVRERTGASRRALPPTRRSMTAAATAALLLLLMGHSALLHSENSHPHHSHALLSSVGAEFAINVDHPHLVSGALTACHDVSASAVLLRTPTILVEFGVAAAMVAFVAGLSGDAAMSGRSPPNAAPPALTGRDLVTRFCLIRR</sequence>
<accession>A0A1A6BIA5</accession>
<proteinExistence type="predicted"/>